<feature type="domain" description="Endonuclease/exonuclease/phosphatase" evidence="1">
    <location>
        <begin position="101"/>
        <end position="203"/>
    </location>
</feature>
<dbReference type="AlphaFoldDB" id="U5EPA4"/>
<dbReference type="GO" id="GO:0003824">
    <property type="term" value="F:catalytic activity"/>
    <property type="evidence" value="ECO:0007669"/>
    <property type="project" value="InterPro"/>
</dbReference>
<dbReference type="InterPro" id="IPR036691">
    <property type="entry name" value="Endo/exonu/phosph_ase_sf"/>
</dbReference>
<dbReference type="PANTHER" id="PTHR33395">
    <property type="entry name" value="TRANSCRIPTASE, PUTATIVE-RELATED-RELATED"/>
    <property type="match status" value="1"/>
</dbReference>
<dbReference type="Gene3D" id="3.60.10.10">
    <property type="entry name" value="Endonuclease/exonuclease/phosphatase"/>
    <property type="match status" value="1"/>
</dbReference>
<dbReference type="GO" id="GO:0061343">
    <property type="term" value="P:cell adhesion involved in heart morphogenesis"/>
    <property type="evidence" value="ECO:0007669"/>
    <property type="project" value="TreeGrafter"/>
</dbReference>
<dbReference type="Pfam" id="PF14529">
    <property type="entry name" value="Exo_endo_phos_2"/>
    <property type="match status" value="1"/>
</dbReference>
<sequence>NARSLVKHINELRILFDSSKAAVIGICESWLQSLHPNSLVDISGYKIVRHDRIRTTGVGVLFYIRSDIKYKIIHKSDPNVTNLEYLFVQLLFSAAKVIVGIVYRPDYVTEYLEHFQTVLTTLGSTCSDIIVLGDFNANLLKYDKSHNLVSMIDSLALKIVPSFATCHHNNSPSTMLDVIFGNNTGKINHMHQSSLAGLSDHDFLCIDYKIKSDLPVPKKIKRRNF</sequence>
<dbReference type="PANTHER" id="PTHR33395:SF22">
    <property type="entry name" value="REVERSE TRANSCRIPTASE DOMAIN-CONTAINING PROTEIN"/>
    <property type="match status" value="1"/>
</dbReference>
<evidence type="ECO:0000313" key="2">
    <source>
        <dbReference type="EMBL" id="JAB55084.1"/>
    </source>
</evidence>
<proteinExistence type="evidence at transcript level"/>
<dbReference type="GO" id="GO:0031012">
    <property type="term" value="C:extracellular matrix"/>
    <property type="evidence" value="ECO:0007669"/>
    <property type="project" value="TreeGrafter"/>
</dbReference>
<dbReference type="InterPro" id="IPR005135">
    <property type="entry name" value="Endo/exonuclease/phosphatase"/>
</dbReference>
<feature type="non-terminal residue" evidence="2">
    <location>
        <position position="1"/>
    </location>
</feature>
<reference evidence="2" key="1">
    <citation type="journal article" date="2014" name="Insect Biochem. Mol. Biol.">
        <title>An insight into the sialome of the frog biting fly, Corethrella appendiculata.</title>
        <authorList>
            <person name="Ribeiro J.M.C."/>
            <person name="Chagas A.C."/>
            <person name="Pham V.M."/>
            <person name="Lounibos L.P."/>
            <person name="Calvo E."/>
        </authorList>
    </citation>
    <scope>NUCLEOTIDE SEQUENCE</scope>
    <source>
        <tissue evidence="2">Salivary glands</tissue>
    </source>
</reference>
<accession>U5EPA4</accession>
<feature type="non-terminal residue" evidence="2">
    <location>
        <position position="225"/>
    </location>
</feature>
<protein>
    <submittedName>
        <fullName evidence="2">Putative tick transposon tick transposon rhipicephalus pulchellus</fullName>
    </submittedName>
</protein>
<dbReference type="EMBL" id="GANO01004787">
    <property type="protein sequence ID" value="JAB55084.1"/>
    <property type="molecule type" value="mRNA"/>
</dbReference>
<dbReference type="SUPFAM" id="SSF56219">
    <property type="entry name" value="DNase I-like"/>
    <property type="match status" value="1"/>
</dbReference>
<dbReference type="GO" id="GO:0007508">
    <property type="term" value="P:larval heart development"/>
    <property type="evidence" value="ECO:0007669"/>
    <property type="project" value="TreeGrafter"/>
</dbReference>
<name>U5EPA4_9DIPT</name>
<evidence type="ECO:0000259" key="1">
    <source>
        <dbReference type="Pfam" id="PF14529"/>
    </source>
</evidence>
<organism evidence="2">
    <name type="scientific">Corethrella appendiculata</name>
    <dbReference type="NCBI Taxonomy" id="1370023"/>
    <lineage>
        <taxon>Eukaryota</taxon>
        <taxon>Metazoa</taxon>
        <taxon>Ecdysozoa</taxon>
        <taxon>Arthropoda</taxon>
        <taxon>Hexapoda</taxon>
        <taxon>Insecta</taxon>
        <taxon>Pterygota</taxon>
        <taxon>Neoptera</taxon>
        <taxon>Endopterygota</taxon>
        <taxon>Diptera</taxon>
        <taxon>Nematocera</taxon>
        <taxon>Culicoidea</taxon>
        <taxon>Chaoboridae</taxon>
        <taxon>Corethrella</taxon>
    </lineage>
</organism>